<accession>A0ABS1JER2</accession>
<evidence type="ECO:0000256" key="3">
    <source>
        <dbReference type="SAM" id="Phobius"/>
    </source>
</evidence>
<evidence type="ECO:0000313" key="4">
    <source>
        <dbReference type="EMBL" id="MBL0388771.1"/>
    </source>
</evidence>
<dbReference type="Pfam" id="PF03323">
    <property type="entry name" value="GerA"/>
    <property type="match status" value="1"/>
</dbReference>
<keyword evidence="3" id="KW-0812">Transmembrane</keyword>
<feature type="transmembrane region" description="Helical" evidence="3">
    <location>
        <begin position="398"/>
        <end position="423"/>
    </location>
</feature>
<dbReference type="InterPro" id="IPR004995">
    <property type="entry name" value="Spore_Ger"/>
</dbReference>
<organism evidence="4 5">
    <name type="scientific">Tumebacillus amylolyticus</name>
    <dbReference type="NCBI Taxonomy" id="2801339"/>
    <lineage>
        <taxon>Bacteria</taxon>
        <taxon>Bacillati</taxon>
        <taxon>Bacillota</taxon>
        <taxon>Bacilli</taxon>
        <taxon>Bacillales</taxon>
        <taxon>Alicyclobacillaceae</taxon>
        <taxon>Tumebacillus</taxon>
    </lineage>
</organism>
<comment type="similarity">
    <text evidence="1">Belongs to the GerABKA family.</text>
</comment>
<proteinExistence type="inferred from homology"/>
<dbReference type="PANTHER" id="PTHR22550">
    <property type="entry name" value="SPORE GERMINATION PROTEIN"/>
    <property type="match status" value="1"/>
</dbReference>
<evidence type="ECO:0000256" key="2">
    <source>
        <dbReference type="ARBA" id="ARBA00023136"/>
    </source>
</evidence>
<dbReference type="InterPro" id="IPR050768">
    <property type="entry name" value="UPF0353/GerABKA_families"/>
</dbReference>
<evidence type="ECO:0000256" key="1">
    <source>
        <dbReference type="ARBA" id="ARBA00005278"/>
    </source>
</evidence>
<feature type="transmembrane region" description="Helical" evidence="3">
    <location>
        <begin position="365"/>
        <end position="386"/>
    </location>
</feature>
<comment type="caution">
    <text evidence="4">The sequence shown here is derived from an EMBL/GenBank/DDBJ whole genome shotgun (WGS) entry which is preliminary data.</text>
</comment>
<protein>
    <submittedName>
        <fullName evidence="4">Spore germination protein</fullName>
    </submittedName>
</protein>
<name>A0ABS1JER2_9BACL</name>
<dbReference type="Proteomes" id="UP000602284">
    <property type="component" value="Unassembled WGS sequence"/>
</dbReference>
<keyword evidence="2 3" id="KW-0472">Membrane</keyword>
<keyword evidence="5" id="KW-1185">Reference proteome</keyword>
<dbReference type="EMBL" id="JAEQNB010000007">
    <property type="protein sequence ID" value="MBL0388771.1"/>
    <property type="molecule type" value="Genomic_DNA"/>
</dbReference>
<feature type="transmembrane region" description="Helical" evidence="3">
    <location>
        <begin position="276"/>
        <end position="295"/>
    </location>
</feature>
<dbReference type="RefSeq" id="WP_201637746.1">
    <property type="nucleotide sequence ID" value="NZ_JAEQNB010000007.1"/>
</dbReference>
<dbReference type="PANTHER" id="PTHR22550:SF5">
    <property type="entry name" value="LEUCINE ZIPPER PROTEIN 4"/>
    <property type="match status" value="1"/>
</dbReference>
<dbReference type="PIRSF" id="PIRSF005690">
    <property type="entry name" value="GerBA"/>
    <property type="match status" value="1"/>
</dbReference>
<gene>
    <name evidence="4" type="ORF">JJB07_19400</name>
</gene>
<sequence length="443" mass="49499">MRKSDYEQLKQTLRDGLAQSSDVEDREMTCGTLTARLLYLKTLCDPQKVQRFLIMPFWELRSEQEFGNFLLSFPDSSIGVHLSGVTDKLLDGYVAVFLGERLYLFEAALQSSSGVTEANVETVVQGPQDALTENLETSLNMLRARYQSPTLRVEMFTVGKQSKTKIALVYDRERAIEKQIEEIRHKLNTIDTDMLQAAGQLEKLLDPRKLHLFPTMLSTERPDRTVHNISKGKLALLTDKAGFALITPSIFSDFFSSMDDLYFQNVVGRFLLTLRYIGLALTLIMPSLYVVITSYNPEFVRVQLAFSIASSRAAVPYPSYLEVLFMLLMMEFLAEASIRLPRAIGPTATTVGGLILGQAATEAGLVSNIMIIIVSVVAISNFVIPINSMSFTIRVVKYPLLLLSTLFGFFGMMVGLMALAFYVSSITTLGTPYVKLFRKGDKS</sequence>
<evidence type="ECO:0000313" key="5">
    <source>
        <dbReference type="Proteomes" id="UP000602284"/>
    </source>
</evidence>
<reference evidence="4 5" key="1">
    <citation type="submission" date="2021-01" db="EMBL/GenBank/DDBJ databases">
        <title>Tumebacillus sp. strain ITR2 16S ribosomal RNA gene Genome sequencing and assembly.</title>
        <authorList>
            <person name="Kang M."/>
        </authorList>
    </citation>
    <scope>NUCLEOTIDE SEQUENCE [LARGE SCALE GENOMIC DNA]</scope>
    <source>
        <strain evidence="4 5">ITR2</strain>
    </source>
</reference>
<keyword evidence="3" id="KW-1133">Transmembrane helix</keyword>